<gene>
    <name evidence="1" type="ORF">CEP64_12335</name>
</gene>
<evidence type="ECO:0000313" key="1">
    <source>
        <dbReference type="EMBL" id="ASE35344.1"/>
    </source>
</evidence>
<name>A0AAI8DKE2_MAMSC</name>
<dbReference type="Proteomes" id="UP000197058">
    <property type="component" value="Chromosome"/>
</dbReference>
<dbReference type="Pfam" id="PF06042">
    <property type="entry name" value="NTP_transf_6"/>
    <property type="match status" value="1"/>
</dbReference>
<organism evidence="1 2">
    <name type="scientific">Mammaliicoccus sciuri</name>
    <name type="common">Staphylococcus sciuri</name>
    <dbReference type="NCBI Taxonomy" id="1296"/>
    <lineage>
        <taxon>Bacteria</taxon>
        <taxon>Bacillati</taxon>
        <taxon>Bacillota</taxon>
        <taxon>Bacilli</taxon>
        <taxon>Bacillales</taxon>
        <taxon>Staphylococcaceae</taxon>
        <taxon>Mammaliicoccus</taxon>
    </lineage>
</organism>
<accession>A0AAI8DKE2</accession>
<dbReference type="KEGG" id="sscu:CEP64_12335"/>
<dbReference type="AlphaFoldDB" id="A0AAI8DKE2"/>
<protein>
    <recommendedName>
        <fullName evidence="3">Nucleotidyltransferase family protein</fullName>
    </recommendedName>
</protein>
<reference evidence="2" key="1">
    <citation type="submission" date="2017-06" db="EMBL/GenBank/DDBJ databases">
        <title>FDA dAtabase for Regulatory Grade micrObial Sequences (FDA-ARGOS): Supporting development and validation of Infectious Disease Dx tests.</title>
        <authorList>
            <person name="Campos J."/>
            <person name="Goldberg B."/>
            <person name="Tallon L."/>
            <person name="Sadzewicz L."/>
            <person name="Sengamalay N."/>
            <person name="Ott S."/>
            <person name="Godinez A."/>
            <person name="Nagaraj S."/>
            <person name="Vavikolanu K."/>
            <person name="Vyas G."/>
            <person name="Nadendla S."/>
            <person name="Aluvathingal J."/>
            <person name="Geyer C."/>
            <person name="Nandy P."/>
            <person name="Hobson J."/>
            <person name="Sichtig H."/>
        </authorList>
    </citation>
    <scope>NUCLEOTIDE SEQUENCE [LARGE SCALE GENOMIC DNA]</scope>
    <source>
        <strain evidence="2">FDAARGOS_285</strain>
    </source>
</reference>
<dbReference type="PANTHER" id="PTHR39166">
    <property type="entry name" value="BLL1166 PROTEIN"/>
    <property type="match status" value="1"/>
</dbReference>
<evidence type="ECO:0000313" key="2">
    <source>
        <dbReference type="Proteomes" id="UP000197058"/>
    </source>
</evidence>
<proteinExistence type="predicted"/>
<dbReference type="PANTHER" id="PTHR39166:SF1">
    <property type="entry name" value="BLL1166 PROTEIN"/>
    <property type="match status" value="1"/>
</dbReference>
<evidence type="ECO:0008006" key="3">
    <source>
        <dbReference type="Google" id="ProtNLM"/>
    </source>
</evidence>
<dbReference type="EMBL" id="CP022046">
    <property type="protein sequence ID" value="ASE35344.1"/>
    <property type="molecule type" value="Genomic_DNA"/>
</dbReference>
<dbReference type="InterPro" id="IPR009267">
    <property type="entry name" value="NTP_transf_6"/>
</dbReference>
<sequence length="187" mass="22158">MGCVFMKAIYDLIKSDADMIYILEVVESLNLNDSWVSAGFIRNKIWDMIHDYTDKTPYNDVDVIFYDADCLDESIEKRYEQQLRDIDSSIPWSVKNQARMHLKNDFNQYIDSKDAVDHYTEAPTAICARIKNGELEVHYNYSVQDLFNGIVSPTQYFNHDSGRYDVYLDRINRKQWHKQWPNLTFDN</sequence>